<dbReference type="Proteomes" id="UP000319280">
    <property type="component" value="Unassembled WGS sequence"/>
</dbReference>
<name>A0A549YI10_9BACI</name>
<dbReference type="EMBL" id="VJMZ01000002">
    <property type="protein sequence ID" value="TRM09233.1"/>
    <property type="molecule type" value="Genomic_DNA"/>
</dbReference>
<proteinExistence type="predicted"/>
<dbReference type="RefSeq" id="WP_185959645.1">
    <property type="nucleotide sequence ID" value="NZ_VCIA01000001.1"/>
</dbReference>
<dbReference type="InterPro" id="IPR021111">
    <property type="entry name" value="Hexamer_Tyr-coord_heme_pr_HTHP"/>
</dbReference>
<gene>
    <name evidence="2" type="ORF">FH966_07305</name>
    <name evidence="1" type="ORF">FH966_16305</name>
</gene>
<organism evidence="2 3">
    <name type="scientific">Lentibacillus cibarius</name>
    <dbReference type="NCBI Taxonomy" id="2583219"/>
    <lineage>
        <taxon>Bacteria</taxon>
        <taxon>Bacillati</taxon>
        <taxon>Bacillota</taxon>
        <taxon>Bacilli</taxon>
        <taxon>Bacillales</taxon>
        <taxon>Bacillaceae</taxon>
        <taxon>Lentibacillus</taxon>
    </lineage>
</organism>
<dbReference type="AlphaFoldDB" id="A0A549YI10"/>
<dbReference type="Gene3D" id="6.10.80.10">
    <property type="entry name" value="Hexameric tyrosine-coordinated heme protein (HTHP)"/>
    <property type="match status" value="1"/>
</dbReference>
<keyword evidence="3" id="KW-1185">Reference proteome</keyword>
<comment type="caution">
    <text evidence="2">The sequence shown here is derived from an EMBL/GenBank/DDBJ whole genome shotgun (WGS) entry which is preliminary data.</text>
</comment>
<reference evidence="2 3" key="1">
    <citation type="submission" date="2019-07" db="EMBL/GenBank/DDBJ databases">
        <title>Genomic analysis of Lentibacillus sp. NKC851-2.</title>
        <authorList>
            <person name="Oh Y.J."/>
        </authorList>
    </citation>
    <scope>NUCLEOTIDE SEQUENCE [LARGE SCALE GENOMIC DNA]</scope>
    <source>
        <strain evidence="2 3">NKC851-2</strain>
    </source>
</reference>
<accession>A0A549YI10</accession>
<evidence type="ECO:0000313" key="1">
    <source>
        <dbReference type="EMBL" id="TRM09233.1"/>
    </source>
</evidence>
<evidence type="ECO:0000313" key="3">
    <source>
        <dbReference type="Proteomes" id="UP000319280"/>
    </source>
</evidence>
<sequence length="44" mass="5039">MWGDSCAGFFRKSTHFVHKQEVIAIHFQTVAAANNYWNAKAKLN</sequence>
<protein>
    <submittedName>
        <fullName evidence="2">Uncharacterized protein</fullName>
    </submittedName>
</protein>
<dbReference type="Pfam" id="PF11534">
    <property type="entry name" value="HTHP"/>
    <property type="match status" value="1"/>
</dbReference>
<evidence type="ECO:0000313" key="2">
    <source>
        <dbReference type="EMBL" id="TRM11517.1"/>
    </source>
</evidence>
<dbReference type="EMBL" id="VJMZ01000001">
    <property type="protein sequence ID" value="TRM11517.1"/>
    <property type="molecule type" value="Genomic_DNA"/>
</dbReference>
<dbReference type="InterPro" id="IPR038125">
    <property type="entry name" value="HTHP_sf"/>
</dbReference>